<organism evidence="1">
    <name type="scientific">Anopheles marajoara</name>
    <dbReference type="NCBI Taxonomy" id="58244"/>
    <lineage>
        <taxon>Eukaryota</taxon>
        <taxon>Metazoa</taxon>
        <taxon>Ecdysozoa</taxon>
        <taxon>Arthropoda</taxon>
        <taxon>Hexapoda</taxon>
        <taxon>Insecta</taxon>
        <taxon>Pterygota</taxon>
        <taxon>Neoptera</taxon>
        <taxon>Endopterygota</taxon>
        <taxon>Diptera</taxon>
        <taxon>Nematocera</taxon>
        <taxon>Culicoidea</taxon>
        <taxon>Culicidae</taxon>
        <taxon>Anophelinae</taxon>
        <taxon>Anopheles</taxon>
    </lineage>
</organism>
<name>A0A2M4CAQ6_9DIPT</name>
<proteinExistence type="predicted"/>
<protein>
    <submittedName>
        <fullName evidence="1">Putative secreted protein</fullName>
    </submittedName>
</protein>
<reference evidence="1" key="1">
    <citation type="submission" date="2018-01" db="EMBL/GenBank/DDBJ databases">
        <title>An insight into the sialome of Amazonian anophelines.</title>
        <authorList>
            <person name="Ribeiro J.M."/>
            <person name="Scarpassa V."/>
            <person name="Calvo E."/>
        </authorList>
    </citation>
    <scope>NUCLEOTIDE SEQUENCE</scope>
    <source>
        <tissue evidence="1">Salivary glands</tissue>
    </source>
</reference>
<evidence type="ECO:0000313" key="1">
    <source>
        <dbReference type="EMBL" id="MBW62432.1"/>
    </source>
</evidence>
<accession>A0A2M4CAQ6</accession>
<dbReference type="EMBL" id="GGFJ01013291">
    <property type="protein sequence ID" value="MBW62432.1"/>
    <property type="molecule type" value="Transcribed_RNA"/>
</dbReference>
<dbReference type="AlphaFoldDB" id="A0A2M4CAQ6"/>
<sequence>MVLQIFMLCSPSTRLIAIPLLPKRPVRPMRCRYVSQSARPFWSIGRSKFTTIVTCATSMPLESTLVVMSTFSSPARKRSSTASR</sequence>